<accession>A0ABW0RNV5</accession>
<feature type="compositionally biased region" description="Polar residues" evidence="1">
    <location>
        <begin position="1"/>
        <end position="13"/>
    </location>
</feature>
<feature type="compositionally biased region" description="Basic and acidic residues" evidence="1">
    <location>
        <begin position="15"/>
        <end position="25"/>
    </location>
</feature>
<evidence type="ECO:0000313" key="3">
    <source>
        <dbReference type="Proteomes" id="UP001596055"/>
    </source>
</evidence>
<dbReference type="Proteomes" id="UP001596055">
    <property type="component" value="Unassembled WGS sequence"/>
</dbReference>
<dbReference type="Pfam" id="PF13835">
    <property type="entry name" value="DUF4194"/>
    <property type="match status" value="1"/>
</dbReference>
<proteinExistence type="predicted"/>
<sequence>MTDNNDNSASTSFFDKVRGQRDAPARSEYSPDLENDAFEEVEAIDALEDDFANSSELPHEARRVLVYLMRQGAVIGTQKPGVFATLCRYESQIRRHLAEVYLRLVLDEKAGVAFVGLNETETDEDDNPIDGESVSLISKRTLSLYDTLLLLVLRRHYQERESAGEQKIAVDLERLESYLTPFLPLTNHAKADRKKLNGAVQKLIQKKILAAARGAEDRYEITPIIRYVVDAAFLESMLDEYLRMAEEANVEIDVPRQPDPISDQPQSRQDDLLGGL</sequence>
<dbReference type="InterPro" id="IPR025449">
    <property type="entry name" value="JetB"/>
</dbReference>
<dbReference type="RefSeq" id="WP_248160192.1">
    <property type="nucleotide sequence ID" value="NZ_JAKZAJ010000005.1"/>
</dbReference>
<reference evidence="3" key="1">
    <citation type="journal article" date="2019" name="Int. J. Syst. Evol. Microbiol.">
        <title>The Global Catalogue of Microorganisms (GCM) 10K type strain sequencing project: providing services to taxonomists for standard genome sequencing and annotation.</title>
        <authorList>
            <consortium name="The Broad Institute Genomics Platform"/>
            <consortium name="The Broad Institute Genome Sequencing Center for Infectious Disease"/>
            <person name="Wu L."/>
            <person name="Ma J."/>
        </authorList>
    </citation>
    <scope>NUCLEOTIDE SEQUENCE [LARGE SCALE GENOMIC DNA]</scope>
    <source>
        <strain evidence="3">CGMCC 4.1799</strain>
    </source>
</reference>
<feature type="region of interest" description="Disordered" evidence="1">
    <location>
        <begin position="1"/>
        <end position="32"/>
    </location>
</feature>
<organism evidence="2 3">
    <name type="scientific">Marinobacter koreensis</name>
    <dbReference type="NCBI Taxonomy" id="335974"/>
    <lineage>
        <taxon>Bacteria</taxon>
        <taxon>Pseudomonadati</taxon>
        <taxon>Pseudomonadota</taxon>
        <taxon>Gammaproteobacteria</taxon>
        <taxon>Pseudomonadales</taxon>
        <taxon>Marinobacteraceae</taxon>
        <taxon>Marinobacter</taxon>
    </lineage>
</organism>
<comment type="caution">
    <text evidence="2">The sequence shown here is derived from an EMBL/GenBank/DDBJ whole genome shotgun (WGS) entry which is preliminary data.</text>
</comment>
<evidence type="ECO:0000256" key="1">
    <source>
        <dbReference type="SAM" id="MobiDB-lite"/>
    </source>
</evidence>
<dbReference type="EMBL" id="JBHSNL010000004">
    <property type="protein sequence ID" value="MFC5545946.1"/>
    <property type="molecule type" value="Genomic_DNA"/>
</dbReference>
<name>A0ABW0RNV5_9GAMM</name>
<gene>
    <name evidence="2" type="ORF">ACFPQA_12840</name>
</gene>
<keyword evidence="3" id="KW-1185">Reference proteome</keyword>
<protein>
    <submittedName>
        <fullName evidence="2">DUF4194 domain-containing protein</fullName>
    </submittedName>
</protein>
<feature type="region of interest" description="Disordered" evidence="1">
    <location>
        <begin position="254"/>
        <end position="276"/>
    </location>
</feature>
<evidence type="ECO:0000313" key="2">
    <source>
        <dbReference type="EMBL" id="MFC5545946.1"/>
    </source>
</evidence>